<comment type="caution">
    <text evidence="1">The sequence shown here is derived from an EMBL/GenBank/DDBJ whole genome shotgun (WGS) entry which is preliminary data.</text>
</comment>
<dbReference type="InParanoid" id="A0A2P6MRT5"/>
<sequence length="289" mass="33395">MGTTITNTPNNVSRTITQETTSHAVSHLKPELEREYNKDTTPFLLFSVSMRYEKESILNSQDVDRVIDLLLLNSSNLFRSYSSSSSCITVRTICESCRNQKTQAEKRKREEENGETLYGNEEVELMLSFWSKNYGEKVLPPTESLERRHELLEGWTGNFFETMNSDDRRSLQCQRSRCITNSFLCISSVCMCAKSNQLNTFYKSLAWFHPSCCFDTQSSLQRDHQGTDAFETPLLTHYLQHGFNSCFDSFRSKLRDPHLASVRDIFSTYYPASIKKEWPIIAPDAARFD</sequence>
<dbReference type="Proteomes" id="UP000241769">
    <property type="component" value="Unassembled WGS sequence"/>
</dbReference>
<dbReference type="EMBL" id="MDYQ01000463">
    <property type="protein sequence ID" value="PRP74414.1"/>
    <property type="molecule type" value="Genomic_DNA"/>
</dbReference>
<reference evidence="1 2" key="1">
    <citation type="journal article" date="2018" name="Genome Biol. Evol.">
        <title>Multiple Roots of Fruiting Body Formation in Amoebozoa.</title>
        <authorList>
            <person name="Hillmann F."/>
            <person name="Forbes G."/>
            <person name="Novohradska S."/>
            <person name="Ferling I."/>
            <person name="Riege K."/>
            <person name="Groth M."/>
            <person name="Westermann M."/>
            <person name="Marz M."/>
            <person name="Spaller T."/>
            <person name="Winckler T."/>
            <person name="Schaap P."/>
            <person name="Glockner G."/>
        </authorList>
    </citation>
    <scope>NUCLEOTIDE SEQUENCE [LARGE SCALE GENOMIC DNA]</scope>
    <source>
        <strain evidence="1 2">Jena</strain>
    </source>
</reference>
<organism evidence="1 2">
    <name type="scientific">Planoprotostelium fungivorum</name>
    <dbReference type="NCBI Taxonomy" id="1890364"/>
    <lineage>
        <taxon>Eukaryota</taxon>
        <taxon>Amoebozoa</taxon>
        <taxon>Evosea</taxon>
        <taxon>Variosea</taxon>
        <taxon>Cavosteliida</taxon>
        <taxon>Cavosteliaceae</taxon>
        <taxon>Planoprotostelium</taxon>
    </lineage>
</organism>
<proteinExistence type="predicted"/>
<name>A0A2P6MRT5_9EUKA</name>
<evidence type="ECO:0000313" key="2">
    <source>
        <dbReference type="Proteomes" id="UP000241769"/>
    </source>
</evidence>
<accession>A0A2P6MRT5</accession>
<gene>
    <name evidence="1" type="ORF">PROFUN_06543</name>
</gene>
<keyword evidence="2" id="KW-1185">Reference proteome</keyword>
<evidence type="ECO:0000313" key="1">
    <source>
        <dbReference type="EMBL" id="PRP74414.1"/>
    </source>
</evidence>
<dbReference type="AlphaFoldDB" id="A0A2P6MRT5"/>
<protein>
    <submittedName>
        <fullName evidence="1">Uncharacterized protein</fullName>
    </submittedName>
</protein>